<dbReference type="GeneID" id="87596019"/>
<feature type="transmembrane region" description="Helical" evidence="1">
    <location>
        <begin position="6"/>
        <end position="25"/>
    </location>
</feature>
<gene>
    <name evidence="2" type="ORF">AMD02_16435</name>
</gene>
<comment type="caution">
    <text evidence="2">The sequence shown here is derived from an EMBL/GenBank/DDBJ whole genome shotgun (WGS) entry which is preliminary data.</text>
</comment>
<evidence type="ECO:0000313" key="2">
    <source>
        <dbReference type="EMBL" id="KOO36970.1"/>
    </source>
</evidence>
<organism evidence="2">
    <name type="scientific">Halalkalibacterium halodurans</name>
    <name type="common">Bacillus halodurans</name>
    <dbReference type="NCBI Taxonomy" id="86665"/>
    <lineage>
        <taxon>Bacteria</taxon>
        <taxon>Bacillati</taxon>
        <taxon>Bacillota</taxon>
        <taxon>Bacilli</taxon>
        <taxon>Bacillales</taxon>
        <taxon>Bacillaceae</taxon>
        <taxon>Halalkalibacterium (ex Joshi et al. 2022)</taxon>
    </lineage>
</organism>
<sequence>METWIPFLNAISSITFLVFIVLMIIMKREGDDERAQAMQYRLFRFSFFFVMAGLSFLILISGWIEMTYTTFRSLTTTMFSLTLISALCYWLYLQRKF</sequence>
<reference evidence="2" key="1">
    <citation type="submission" date="2015-08" db="EMBL/GenBank/DDBJ databases">
        <title>Complete DNA Sequence of Pseudomonas syringae pv. actinidiae, the Causal Agent of Kiwifruit Canker Disease.</title>
        <authorList>
            <person name="Rikkerink E.H.A."/>
            <person name="Fineran P.C."/>
        </authorList>
    </citation>
    <scope>NUCLEOTIDE SEQUENCE</scope>
    <source>
        <strain evidence="2">DSM 13666</strain>
    </source>
</reference>
<accession>A0A0M0KDR2</accession>
<proteinExistence type="predicted"/>
<evidence type="ECO:0000256" key="1">
    <source>
        <dbReference type="SAM" id="Phobius"/>
    </source>
</evidence>
<name>A0A0M0KDR2_ALKHA</name>
<keyword evidence="1" id="KW-0472">Membrane</keyword>
<dbReference type="AlphaFoldDB" id="A0A0M0KDR2"/>
<feature type="transmembrane region" description="Helical" evidence="1">
    <location>
        <begin position="45"/>
        <end position="64"/>
    </location>
</feature>
<dbReference type="PATRIC" id="fig|136160.3.peg.4240"/>
<dbReference type="EMBL" id="LILD01000003">
    <property type="protein sequence ID" value="KOO36970.1"/>
    <property type="molecule type" value="Genomic_DNA"/>
</dbReference>
<accession>A0A4Y7WTP7</accession>
<feature type="transmembrane region" description="Helical" evidence="1">
    <location>
        <begin position="70"/>
        <end position="92"/>
    </location>
</feature>
<dbReference type="RefSeq" id="WP_010896637.1">
    <property type="nucleotide sequence ID" value="NZ_CP040441.1"/>
</dbReference>
<keyword evidence="1" id="KW-0812">Transmembrane</keyword>
<protein>
    <submittedName>
        <fullName evidence="2">Uncharacterized protein</fullName>
    </submittedName>
</protein>
<keyword evidence="1" id="KW-1133">Transmembrane helix</keyword>
<dbReference type="OMA" id="METWIPF"/>